<reference evidence="2 3" key="1">
    <citation type="submission" date="2019-02" db="EMBL/GenBank/DDBJ databases">
        <title>Deep-cultivation of Planctomycetes and their phenomic and genomic characterization uncovers novel biology.</title>
        <authorList>
            <person name="Wiegand S."/>
            <person name="Jogler M."/>
            <person name="Boedeker C."/>
            <person name="Pinto D."/>
            <person name="Vollmers J."/>
            <person name="Rivas-Marin E."/>
            <person name="Kohn T."/>
            <person name="Peeters S.H."/>
            <person name="Heuer A."/>
            <person name="Rast P."/>
            <person name="Oberbeckmann S."/>
            <person name="Bunk B."/>
            <person name="Jeske O."/>
            <person name="Meyerdierks A."/>
            <person name="Storesund J.E."/>
            <person name="Kallscheuer N."/>
            <person name="Luecker S."/>
            <person name="Lage O.M."/>
            <person name="Pohl T."/>
            <person name="Merkel B.J."/>
            <person name="Hornburger P."/>
            <person name="Mueller R.-W."/>
            <person name="Bruemmer F."/>
            <person name="Labrenz M."/>
            <person name="Spormann A.M."/>
            <person name="Op Den Camp H."/>
            <person name="Overmann J."/>
            <person name="Amann R."/>
            <person name="Jetten M.S.M."/>
            <person name="Mascher T."/>
            <person name="Medema M.H."/>
            <person name="Devos D.P."/>
            <person name="Kaster A.-K."/>
            <person name="Ovreas L."/>
            <person name="Rohde M."/>
            <person name="Galperin M.Y."/>
            <person name="Jogler C."/>
        </authorList>
    </citation>
    <scope>NUCLEOTIDE SEQUENCE [LARGE SCALE GENOMIC DNA]</scope>
    <source>
        <strain evidence="2 3">KOR42</strain>
    </source>
</reference>
<evidence type="ECO:0000313" key="3">
    <source>
        <dbReference type="Proteomes" id="UP000317243"/>
    </source>
</evidence>
<feature type="chain" id="PRO_5022913166" evidence="1">
    <location>
        <begin position="27"/>
        <end position="353"/>
    </location>
</feature>
<feature type="signal peptide" evidence="1">
    <location>
        <begin position="1"/>
        <end position="26"/>
    </location>
</feature>
<sequence precursor="true">MVARLFLSLMTLAFCTSILGSSANGATIEADPGKKYELTKNRGPWMISVATFHSASPDGVTRKGKSPEEAAHELIIELRELGMPAYMYVHEPDQQRVSVKDVLGREEYKKNLRRVRSVLVIAGNYDDIDDKLAQDSLKWIKKLNPECLQTGVVFQATEARPTPLSGAFLTINPLLSPEEVQQNRQDPLLVRLNSGQEYSLYENPGEYTLVVKRFLGKSQTVKPGDKLPSITQFLKDNDLDDAGEAAQELVTILRGRYDEGLNNSPGIFNEVEAYVWHDRHESFVTVGSFSSPNDGAIKKYMEAFSPRLVTFENGSQNFQPVHLSIAGFGKGRNETRLFVFDPEPQLIRVPKKR</sequence>
<keyword evidence="3" id="KW-1185">Reference proteome</keyword>
<accession>A0A5C5W8E2</accession>
<dbReference type="OrthoDB" id="248327at2"/>
<proteinExistence type="predicted"/>
<evidence type="ECO:0000313" key="2">
    <source>
        <dbReference type="EMBL" id="TWT46990.1"/>
    </source>
</evidence>
<evidence type="ECO:0000256" key="1">
    <source>
        <dbReference type="SAM" id="SignalP"/>
    </source>
</evidence>
<comment type="caution">
    <text evidence="2">The sequence shown here is derived from an EMBL/GenBank/DDBJ whole genome shotgun (WGS) entry which is preliminary data.</text>
</comment>
<protein>
    <submittedName>
        <fullName evidence="2">Uncharacterized protein</fullName>
    </submittedName>
</protein>
<gene>
    <name evidence="2" type="ORF">KOR42_42580</name>
</gene>
<keyword evidence="1" id="KW-0732">Signal</keyword>
<organism evidence="2 3">
    <name type="scientific">Thalassoglobus neptunius</name>
    <dbReference type="NCBI Taxonomy" id="1938619"/>
    <lineage>
        <taxon>Bacteria</taxon>
        <taxon>Pseudomonadati</taxon>
        <taxon>Planctomycetota</taxon>
        <taxon>Planctomycetia</taxon>
        <taxon>Planctomycetales</taxon>
        <taxon>Planctomycetaceae</taxon>
        <taxon>Thalassoglobus</taxon>
    </lineage>
</organism>
<dbReference type="RefSeq" id="WP_146511637.1">
    <property type="nucleotide sequence ID" value="NZ_SIHI01000026.1"/>
</dbReference>
<dbReference type="AlphaFoldDB" id="A0A5C5W8E2"/>
<dbReference type="EMBL" id="SIHI01000026">
    <property type="protein sequence ID" value="TWT46990.1"/>
    <property type="molecule type" value="Genomic_DNA"/>
</dbReference>
<dbReference type="Proteomes" id="UP000317243">
    <property type="component" value="Unassembled WGS sequence"/>
</dbReference>
<name>A0A5C5W8E2_9PLAN</name>